<comment type="cofactor">
    <cofactor evidence="1">
        <name>pyruvate</name>
        <dbReference type="ChEBI" id="CHEBI:15361"/>
    </cofactor>
</comment>
<evidence type="ECO:0000256" key="11">
    <source>
        <dbReference type="ARBA" id="ARBA00024326"/>
    </source>
</evidence>
<keyword evidence="15" id="KW-1185">Reference proteome</keyword>
<keyword evidence="7" id="KW-0594">Phospholipid biosynthesis</keyword>
<evidence type="ECO:0000313" key="14">
    <source>
        <dbReference type="EMBL" id="KAH8088973.1"/>
    </source>
</evidence>
<evidence type="ECO:0000256" key="12">
    <source>
        <dbReference type="SAM" id="MobiDB-lite"/>
    </source>
</evidence>
<comment type="pathway">
    <text evidence="2">Lipid metabolism.</text>
</comment>
<comment type="pathway">
    <text evidence="11">Phospholipid metabolism; phosphatidylethanolamine biosynthesis.</text>
</comment>
<evidence type="ECO:0000256" key="4">
    <source>
        <dbReference type="ARBA" id="ARBA00022516"/>
    </source>
</evidence>
<comment type="caution">
    <text evidence="14">The sequence shown here is derived from an EMBL/GenBank/DDBJ whole genome shotgun (WGS) entry which is preliminary data.</text>
</comment>
<evidence type="ECO:0000256" key="7">
    <source>
        <dbReference type="ARBA" id="ARBA00023209"/>
    </source>
</evidence>
<feature type="region of interest" description="Disordered" evidence="12">
    <location>
        <begin position="1"/>
        <end position="28"/>
    </location>
</feature>
<evidence type="ECO:0000256" key="8">
    <source>
        <dbReference type="ARBA" id="ARBA00023239"/>
    </source>
</evidence>
<feature type="compositionally biased region" description="Polar residues" evidence="12">
    <location>
        <begin position="18"/>
        <end position="28"/>
    </location>
</feature>
<evidence type="ECO:0000256" key="13">
    <source>
        <dbReference type="SAM" id="Phobius"/>
    </source>
</evidence>
<evidence type="ECO:0000256" key="9">
    <source>
        <dbReference type="ARBA" id="ARBA00023264"/>
    </source>
</evidence>
<dbReference type="PANTHER" id="PTHR10067:SF17">
    <property type="entry name" value="PHOSPHATIDYLSERINE DECARBOXYLASE PROENZYME 2"/>
    <property type="match status" value="1"/>
</dbReference>
<keyword evidence="4" id="KW-0444">Lipid biosynthesis</keyword>
<keyword evidence="5" id="KW-0210">Decarboxylase</keyword>
<keyword evidence="13" id="KW-0472">Membrane</keyword>
<keyword evidence="9" id="KW-1208">Phospholipid metabolism</keyword>
<dbReference type="InterPro" id="IPR033177">
    <property type="entry name" value="PSD-B"/>
</dbReference>
<keyword evidence="13" id="KW-0812">Transmembrane</keyword>
<keyword evidence="13" id="KW-1133">Transmembrane helix</keyword>
<gene>
    <name evidence="14" type="ORF">BXZ70DRAFT_1002102</name>
</gene>
<dbReference type="Proteomes" id="UP000813824">
    <property type="component" value="Unassembled WGS sequence"/>
</dbReference>
<feature type="transmembrane region" description="Helical" evidence="13">
    <location>
        <begin position="311"/>
        <end position="331"/>
    </location>
</feature>
<protein>
    <recommendedName>
        <fullName evidence="3">phosphatidylserine decarboxylase</fullName>
        <ecNumber evidence="3">4.1.1.65</ecNumber>
    </recommendedName>
</protein>
<dbReference type="OrthoDB" id="5973539at2759"/>
<evidence type="ECO:0000256" key="2">
    <source>
        <dbReference type="ARBA" id="ARBA00005189"/>
    </source>
</evidence>
<evidence type="ECO:0000313" key="15">
    <source>
        <dbReference type="Proteomes" id="UP000813824"/>
    </source>
</evidence>
<accession>A0A8K0UIN2</accession>
<evidence type="ECO:0000256" key="10">
    <source>
        <dbReference type="ARBA" id="ARBA00023317"/>
    </source>
</evidence>
<proteinExistence type="predicted"/>
<dbReference type="Pfam" id="PF02666">
    <property type="entry name" value="PS_Dcarbxylase"/>
    <property type="match status" value="1"/>
</dbReference>
<evidence type="ECO:0000256" key="3">
    <source>
        <dbReference type="ARBA" id="ARBA00012243"/>
    </source>
</evidence>
<organism evidence="14 15">
    <name type="scientific">Cristinia sonorae</name>
    <dbReference type="NCBI Taxonomy" id="1940300"/>
    <lineage>
        <taxon>Eukaryota</taxon>
        <taxon>Fungi</taxon>
        <taxon>Dikarya</taxon>
        <taxon>Basidiomycota</taxon>
        <taxon>Agaricomycotina</taxon>
        <taxon>Agaricomycetes</taxon>
        <taxon>Agaricomycetidae</taxon>
        <taxon>Agaricales</taxon>
        <taxon>Pleurotineae</taxon>
        <taxon>Stephanosporaceae</taxon>
        <taxon>Cristinia</taxon>
    </lineage>
</organism>
<dbReference type="UniPathway" id="UPA00558"/>
<feature type="compositionally biased region" description="Polar residues" evidence="12">
    <location>
        <begin position="1"/>
        <end position="10"/>
    </location>
</feature>
<evidence type="ECO:0000256" key="1">
    <source>
        <dbReference type="ARBA" id="ARBA00001928"/>
    </source>
</evidence>
<dbReference type="GO" id="GO:0006646">
    <property type="term" value="P:phosphatidylethanolamine biosynthetic process"/>
    <property type="evidence" value="ECO:0007669"/>
    <property type="project" value="UniProtKB-UniPathway"/>
</dbReference>
<dbReference type="InterPro" id="IPR003817">
    <property type="entry name" value="PS_Dcarbxylase"/>
</dbReference>
<dbReference type="PANTHER" id="PTHR10067">
    <property type="entry name" value="PHOSPHATIDYLSERINE DECARBOXYLASE"/>
    <property type="match status" value="1"/>
</dbReference>
<evidence type="ECO:0000256" key="5">
    <source>
        <dbReference type="ARBA" id="ARBA00022793"/>
    </source>
</evidence>
<dbReference type="GO" id="GO:0004609">
    <property type="term" value="F:phosphatidylserine decarboxylase activity"/>
    <property type="evidence" value="ECO:0007669"/>
    <property type="project" value="UniProtKB-EC"/>
</dbReference>
<keyword evidence="6" id="KW-0443">Lipid metabolism</keyword>
<dbReference type="EMBL" id="JAEVFJ010000039">
    <property type="protein sequence ID" value="KAH8088973.1"/>
    <property type="molecule type" value="Genomic_DNA"/>
</dbReference>
<evidence type="ECO:0000256" key="6">
    <source>
        <dbReference type="ARBA" id="ARBA00023098"/>
    </source>
</evidence>
<sequence length="406" mass="44452">MASLNAQVASSKPIEQIHPNNLPHQSQHPDVAAHALNTLVDNSAQHKDVQHGIHAQMHRLTESHLVHSLVPGLQKLAADYHVGNFVVMRGTGERFFESMPLYPRLGMHLLYYGGTQIKVLHNQTVASVLKELSIKQGKAYDSPESVHSIPSFIQTYALQTDELLQPDITAYKTFNEFFSRKLKPGARPVQNESDPAGICSAADCRLTVYNTVDLAKKFWVKGNNFDIPSLLNVDPSSEQAKQFNDGSLAIFRLAPADYHRFHSPIDGTLGDIVNVDGQYYTVNPQAVNETGFDVFTSNKRSILYMTHTRSGLPVAFVAIGAMLVGSIVWTNGGNKGASVKRGEELGYFAYGGSTIVAVFPKGLLSFDEDLVKNSEVPIETLVKLGTTRQPGLTSIFKVGYSIGTAN</sequence>
<keyword evidence="10" id="KW-0670">Pyruvate</keyword>
<reference evidence="14" key="1">
    <citation type="journal article" date="2021" name="New Phytol.">
        <title>Evolutionary innovations through gain and loss of genes in the ectomycorrhizal Boletales.</title>
        <authorList>
            <person name="Wu G."/>
            <person name="Miyauchi S."/>
            <person name="Morin E."/>
            <person name="Kuo A."/>
            <person name="Drula E."/>
            <person name="Varga T."/>
            <person name="Kohler A."/>
            <person name="Feng B."/>
            <person name="Cao Y."/>
            <person name="Lipzen A."/>
            <person name="Daum C."/>
            <person name="Hundley H."/>
            <person name="Pangilinan J."/>
            <person name="Johnson J."/>
            <person name="Barry K."/>
            <person name="LaButti K."/>
            <person name="Ng V."/>
            <person name="Ahrendt S."/>
            <person name="Min B."/>
            <person name="Choi I.G."/>
            <person name="Park H."/>
            <person name="Plett J.M."/>
            <person name="Magnuson J."/>
            <person name="Spatafora J.W."/>
            <person name="Nagy L.G."/>
            <person name="Henrissat B."/>
            <person name="Grigoriev I.V."/>
            <person name="Yang Z.L."/>
            <person name="Xu J."/>
            <person name="Martin F.M."/>
        </authorList>
    </citation>
    <scope>NUCLEOTIDE SEQUENCE</scope>
    <source>
        <strain evidence="14">KKN 215</strain>
    </source>
</reference>
<dbReference type="NCBIfam" id="TIGR00163">
    <property type="entry name" value="PS_decarb"/>
    <property type="match status" value="1"/>
</dbReference>
<name>A0A8K0UIN2_9AGAR</name>
<dbReference type="AlphaFoldDB" id="A0A8K0UIN2"/>
<dbReference type="EC" id="4.1.1.65" evidence="3"/>
<keyword evidence="8" id="KW-0456">Lyase</keyword>